<dbReference type="InterPro" id="IPR036390">
    <property type="entry name" value="WH_DNA-bd_sf"/>
</dbReference>
<organism evidence="2 3">
    <name type="scientific">Cellulomonas dongxiuzhuiae</name>
    <dbReference type="NCBI Taxonomy" id="2819979"/>
    <lineage>
        <taxon>Bacteria</taxon>
        <taxon>Bacillati</taxon>
        <taxon>Actinomycetota</taxon>
        <taxon>Actinomycetes</taxon>
        <taxon>Micrococcales</taxon>
        <taxon>Cellulomonadaceae</taxon>
        <taxon>Cellulomonas</taxon>
    </lineage>
</organism>
<proteinExistence type="predicted"/>
<dbReference type="InterPro" id="IPR036388">
    <property type="entry name" value="WH-like_DNA-bd_sf"/>
</dbReference>
<reference evidence="2 3" key="1">
    <citation type="submission" date="2021-05" db="EMBL/GenBank/DDBJ databases">
        <title>Novel species in genus Cellulomonas.</title>
        <authorList>
            <person name="Zhang G."/>
        </authorList>
    </citation>
    <scope>NUCLEOTIDE SEQUENCE [LARGE SCALE GENOMIC DNA]</scope>
    <source>
        <strain evidence="3">zg-ZUI157</strain>
    </source>
</reference>
<gene>
    <name evidence="2" type="ORF">KKR89_14255</name>
</gene>
<sequence length="141" mass="14870">MPQEPPFSPTVTLLTLSRAWDAALTDALKPLGLTTRKYGLLGHIRGTPGISFSDLARRSRITVQSAHATVAAFAAAGLVQDATAHAGSASRLRVTAAGEQLLAEAGARVTELDARFSASHPGLVDALRDELRAMRSNLQLD</sequence>
<keyword evidence="3" id="KW-1185">Reference proteome</keyword>
<accession>A0ABX8GHY6</accession>
<dbReference type="Proteomes" id="UP000679335">
    <property type="component" value="Chromosome"/>
</dbReference>
<protein>
    <submittedName>
        <fullName evidence="2">MarR family winged helix-turn-helix transcriptional regulator</fullName>
    </submittedName>
</protein>
<dbReference type="RefSeq" id="WP_208196015.1">
    <property type="nucleotide sequence ID" value="NZ_CP076023.1"/>
</dbReference>
<dbReference type="EMBL" id="CP076023">
    <property type="protein sequence ID" value="QWC15448.1"/>
    <property type="molecule type" value="Genomic_DNA"/>
</dbReference>
<dbReference type="Gene3D" id="1.10.10.10">
    <property type="entry name" value="Winged helix-like DNA-binding domain superfamily/Winged helix DNA-binding domain"/>
    <property type="match status" value="1"/>
</dbReference>
<evidence type="ECO:0000313" key="3">
    <source>
        <dbReference type="Proteomes" id="UP000679335"/>
    </source>
</evidence>
<evidence type="ECO:0000313" key="2">
    <source>
        <dbReference type="EMBL" id="QWC15448.1"/>
    </source>
</evidence>
<dbReference type="InterPro" id="IPR000835">
    <property type="entry name" value="HTH_MarR-typ"/>
</dbReference>
<dbReference type="SUPFAM" id="SSF46785">
    <property type="entry name" value="Winged helix' DNA-binding domain"/>
    <property type="match status" value="1"/>
</dbReference>
<evidence type="ECO:0000259" key="1">
    <source>
        <dbReference type="Pfam" id="PF12802"/>
    </source>
</evidence>
<feature type="domain" description="HTH marR-type" evidence="1">
    <location>
        <begin position="31"/>
        <end position="80"/>
    </location>
</feature>
<name>A0ABX8GHY6_9CELL</name>
<dbReference type="Pfam" id="PF12802">
    <property type="entry name" value="MarR_2"/>
    <property type="match status" value="1"/>
</dbReference>